<accession>A0A2V3UWU0</accession>
<comment type="caution">
    <text evidence="2">The sequence shown here is derived from an EMBL/GenBank/DDBJ whole genome shotgun (WGS) entry which is preliminary data.</text>
</comment>
<dbReference type="Proteomes" id="UP000248014">
    <property type="component" value="Unassembled WGS sequence"/>
</dbReference>
<evidence type="ECO:0000259" key="1">
    <source>
        <dbReference type="PROSITE" id="PS51819"/>
    </source>
</evidence>
<evidence type="ECO:0000313" key="3">
    <source>
        <dbReference type="Proteomes" id="UP000248014"/>
    </source>
</evidence>
<dbReference type="RefSeq" id="WP_110299364.1">
    <property type="nucleotide sequence ID" value="NZ_QJJM01000009.1"/>
</dbReference>
<protein>
    <submittedName>
        <fullName evidence="2">Putative enzyme related to lactoylglutathione lyase</fullName>
    </submittedName>
</protein>
<keyword evidence="3" id="KW-1185">Reference proteome</keyword>
<gene>
    <name evidence="2" type="ORF">C7451_109135</name>
</gene>
<dbReference type="InterPro" id="IPR029068">
    <property type="entry name" value="Glyas_Bleomycin-R_OHBP_Dase"/>
</dbReference>
<proteinExistence type="predicted"/>
<dbReference type="Pfam" id="PF18029">
    <property type="entry name" value="Glyoxalase_6"/>
    <property type="match status" value="1"/>
</dbReference>
<dbReference type="Gene3D" id="3.10.180.10">
    <property type="entry name" value="2,3-Dihydroxybiphenyl 1,2-Dioxygenase, domain 1"/>
    <property type="match status" value="1"/>
</dbReference>
<organism evidence="2 3">
    <name type="scientific">Blastomonas natatoria</name>
    <dbReference type="NCBI Taxonomy" id="34015"/>
    <lineage>
        <taxon>Bacteria</taxon>
        <taxon>Pseudomonadati</taxon>
        <taxon>Pseudomonadota</taxon>
        <taxon>Alphaproteobacteria</taxon>
        <taxon>Sphingomonadales</taxon>
        <taxon>Sphingomonadaceae</taxon>
        <taxon>Blastomonas</taxon>
    </lineage>
</organism>
<dbReference type="InterPro" id="IPR041581">
    <property type="entry name" value="Glyoxalase_6"/>
</dbReference>
<dbReference type="OrthoDB" id="9799428at2"/>
<reference evidence="2 3" key="1">
    <citation type="submission" date="2018-05" db="EMBL/GenBank/DDBJ databases">
        <title>Genomic Encyclopedia of Type Strains, Phase IV (KMG-IV): sequencing the most valuable type-strain genomes for metagenomic binning, comparative biology and taxonomic classification.</title>
        <authorList>
            <person name="Goeker M."/>
        </authorList>
    </citation>
    <scope>NUCLEOTIDE SEQUENCE [LARGE SCALE GENOMIC DNA]</scope>
    <source>
        <strain evidence="2 3">DSM 3183</strain>
    </source>
</reference>
<dbReference type="AlphaFoldDB" id="A0A2V3UWU0"/>
<dbReference type="GO" id="GO:0016829">
    <property type="term" value="F:lyase activity"/>
    <property type="evidence" value="ECO:0007669"/>
    <property type="project" value="UniProtKB-KW"/>
</dbReference>
<sequence length="127" mass="13993">MGKVIGLGGLFFKSPDPDGLRAWYSRVLGLAFDEWGGLVFLPQDAANHPGAGTVFSPFAQSTEYFAPSTREFMFNLMVDDLEAVLARCKAEGVEPVKTFPAEANGLFAHIMDPEGRKIELWQPKPME</sequence>
<dbReference type="SUPFAM" id="SSF54593">
    <property type="entry name" value="Glyoxalase/Bleomycin resistance protein/Dihydroxybiphenyl dioxygenase"/>
    <property type="match status" value="1"/>
</dbReference>
<dbReference type="InterPro" id="IPR037523">
    <property type="entry name" value="VOC_core"/>
</dbReference>
<name>A0A2V3UWU0_9SPHN</name>
<dbReference type="EMBL" id="QJJM01000009">
    <property type="protein sequence ID" value="PXW73846.1"/>
    <property type="molecule type" value="Genomic_DNA"/>
</dbReference>
<keyword evidence="2" id="KW-0456">Lyase</keyword>
<dbReference type="PROSITE" id="PS51819">
    <property type="entry name" value="VOC"/>
    <property type="match status" value="1"/>
</dbReference>
<feature type="domain" description="VOC" evidence="1">
    <location>
        <begin position="6"/>
        <end position="123"/>
    </location>
</feature>
<evidence type="ECO:0000313" key="2">
    <source>
        <dbReference type="EMBL" id="PXW73846.1"/>
    </source>
</evidence>